<proteinExistence type="predicted"/>
<reference evidence="2 3" key="1">
    <citation type="submission" date="2016-03" db="EMBL/GenBank/DDBJ databases">
        <authorList>
            <person name="Ploux O."/>
        </authorList>
    </citation>
    <scope>NUCLEOTIDE SEQUENCE [LARGE SCALE GENOMIC DNA]</scope>
    <source>
        <strain evidence="2 3">R-45371</strain>
    </source>
</reference>
<dbReference type="Proteomes" id="UP000077763">
    <property type="component" value="Unassembled WGS sequence"/>
</dbReference>
<organism evidence="2 3">
    <name type="scientific">Methylomonas methanica</name>
    <dbReference type="NCBI Taxonomy" id="421"/>
    <lineage>
        <taxon>Bacteria</taxon>
        <taxon>Pseudomonadati</taxon>
        <taxon>Pseudomonadota</taxon>
        <taxon>Gammaproteobacteria</taxon>
        <taxon>Methylococcales</taxon>
        <taxon>Methylococcaceae</taxon>
        <taxon>Methylomonas</taxon>
    </lineage>
</organism>
<evidence type="ECO:0000313" key="3">
    <source>
        <dbReference type="Proteomes" id="UP000077763"/>
    </source>
</evidence>
<protein>
    <submittedName>
        <fullName evidence="2">Uncharacterized protein</fullName>
    </submittedName>
</protein>
<accession>A0A177MKR0</accession>
<feature type="compositionally biased region" description="Polar residues" evidence="1">
    <location>
        <begin position="56"/>
        <end position="74"/>
    </location>
</feature>
<dbReference type="EMBL" id="LUUH01000036">
    <property type="protein sequence ID" value="OAI06376.1"/>
    <property type="molecule type" value="Genomic_DNA"/>
</dbReference>
<sequence>MRWWRSFVNPPLTPLFQRGELTPLQPPHFPPLKKGELTPLQPIHFPPLKKGGQGGFVQTPTKRSSSHEQATQRANRLDHDQSG</sequence>
<feature type="region of interest" description="Disordered" evidence="1">
    <location>
        <begin position="15"/>
        <end position="83"/>
    </location>
</feature>
<name>A0A177MKR0_METMH</name>
<dbReference type="AlphaFoldDB" id="A0A177MKR0"/>
<gene>
    <name evidence="2" type="ORF">A1353_09120</name>
</gene>
<comment type="caution">
    <text evidence="2">The sequence shown here is derived from an EMBL/GenBank/DDBJ whole genome shotgun (WGS) entry which is preliminary data.</text>
</comment>
<evidence type="ECO:0000256" key="1">
    <source>
        <dbReference type="SAM" id="MobiDB-lite"/>
    </source>
</evidence>
<evidence type="ECO:0000313" key="2">
    <source>
        <dbReference type="EMBL" id="OAI06376.1"/>
    </source>
</evidence>